<sequence length="295" mass="34170">MTDFQLRIGKRTYPFSGPSAWSELTAHQAVSLWRFRSLVSDQPASLFPVLMLLYGMGRRQLRWLFDARFLQRKRVRADQQTECLALGQALIDTVNWVGETLPTDAFVVPHFRLFDFQFGSWRVLRSRIFHRRRYYSPAEGLGNLTFGEFMYADQAHKVGNLARLSAILYRRTGKLASLDDVRQPFDSRRLDRDQHYFQQLDPALLHLIGAQYEACLRSLQRHFSLVFSVADEATAKSKGTDSAGWLDVAINMAKLDPTKVPQIEQQNLYLVLKVLNEGIRQAEELEEQLDKMKRK</sequence>
<evidence type="ECO:0000313" key="2">
    <source>
        <dbReference type="Proteomes" id="UP000598820"/>
    </source>
</evidence>
<reference evidence="1" key="1">
    <citation type="submission" date="2020-09" db="EMBL/GenBank/DDBJ databases">
        <authorList>
            <person name="Kim M.K."/>
        </authorList>
    </citation>
    <scope>NUCLEOTIDE SEQUENCE</scope>
    <source>
        <strain evidence="1">BT702</strain>
    </source>
</reference>
<dbReference type="Proteomes" id="UP000598820">
    <property type="component" value="Unassembled WGS sequence"/>
</dbReference>
<organism evidence="1 2">
    <name type="scientific">Spirosoma profusum</name>
    <dbReference type="NCBI Taxonomy" id="2771354"/>
    <lineage>
        <taxon>Bacteria</taxon>
        <taxon>Pseudomonadati</taxon>
        <taxon>Bacteroidota</taxon>
        <taxon>Cytophagia</taxon>
        <taxon>Cytophagales</taxon>
        <taxon>Cytophagaceae</taxon>
        <taxon>Spirosoma</taxon>
    </lineage>
</organism>
<keyword evidence="2" id="KW-1185">Reference proteome</keyword>
<proteinExistence type="predicted"/>
<name>A0A926XUT1_9BACT</name>
<gene>
    <name evidence="1" type="ORF">IC229_05855</name>
</gene>
<accession>A0A926XUT1</accession>
<evidence type="ECO:0000313" key="1">
    <source>
        <dbReference type="EMBL" id="MBD2700150.1"/>
    </source>
</evidence>
<dbReference type="AlphaFoldDB" id="A0A926XUT1"/>
<protein>
    <submittedName>
        <fullName evidence="1">Uncharacterized protein</fullName>
    </submittedName>
</protein>
<dbReference type="RefSeq" id="WP_190886002.1">
    <property type="nucleotide sequence ID" value="NZ_JACWZY010000003.1"/>
</dbReference>
<dbReference type="EMBL" id="JACWZY010000003">
    <property type="protein sequence ID" value="MBD2700150.1"/>
    <property type="molecule type" value="Genomic_DNA"/>
</dbReference>
<comment type="caution">
    <text evidence="1">The sequence shown here is derived from an EMBL/GenBank/DDBJ whole genome shotgun (WGS) entry which is preliminary data.</text>
</comment>